<dbReference type="InterPro" id="IPR050259">
    <property type="entry name" value="SDR"/>
</dbReference>
<dbReference type="InterPro" id="IPR002347">
    <property type="entry name" value="SDR_fam"/>
</dbReference>
<dbReference type="EMBL" id="UINC01229658">
    <property type="protein sequence ID" value="SVE61455.1"/>
    <property type="molecule type" value="Genomic_DNA"/>
</dbReference>
<evidence type="ECO:0000313" key="2">
    <source>
        <dbReference type="EMBL" id="SVE61455.1"/>
    </source>
</evidence>
<gene>
    <name evidence="2" type="ORF">METZ01_LOCUS514309</name>
</gene>
<reference evidence="2" key="1">
    <citation type="submission" date="2018-05" db="EMBL/GenBank/DDBJ databases">
        <authorList>
            <person name="Lanie J.A."/>
            <person name="Ng W.-L."/>
            <person name="Kazmierczak K.M."/>
            <person name="Andrzejewski T.M."/>
            <person name="Davidsen T.M."/>
            <person name="Wayne K.J."/>
            <person name="Tettelin H."/>
            <person name="Glass J.I."/>
            <person name="Rusch D."/>
            <person name="Podicherti R."/>
            <person name="Tsui H.-C.T."/>
            <person name="Winkler M.E."/>
        </authorList>
    </citation>
    <scope>NUCLEOTIDE SEQUENCE</scope>
</reference>
<dbReference type="InterPro" id="IPR036291">
    <property type="entry name" value="NAD(P)-bd_dom_sf"/>
</dbReference>
<sequence>MNLQGRKVIITGAGDGIGRALALAFAKEGALVAVCARSQDRLDSLSGEIESAGHLFISADLGKVEGVEAFHESVMKQLGQVDVLINNVGAILKLANFFELTDQDWEDSFQINLMSAVRLTRLCIPSLKQSTCARIINISSIAAASPQEVFPHYSAMKAGLSNFTVSLAQTLAPDNILVNSISPGPVWSKSWEDEAKTQCNGSSMEQTKKEIMEQT</sequence>
<feature type="non-terminal residue" evidence="2">
    <location>
        <position position="215"/>
    </location>
</feature>
<comment type="similarity">
    <text evidence="1">Belongs to the short-chain dehydrogenases/reductases (SDR) family.</text>
</comment>
<dbReference type="PANTHER" id="PTHR42879:SF6">
    <property type="entry name" value="NADPH-DEPENDENT REDUCTASE BACG"/>
    <property type="match status" value="1"/>
</dbReference>
<dbReference type="Pfam" id="PF00106">
    <property type="entry name" value="adh_short"/>
    <property type="match status" value="1"/>
</dbReference>
<dbReference type="PRINTS" id="PR00080">
    <property type="entry name" value="SDRFAMILY"/>
</dbReference>
<dbReference type="CDD" id="cd05233">
    <property type="entry name" value="SDR_c"/>
    <property type="match status" value="1"/>
</dbReference>
<dbReference type="PRINTS" id="PR00081">
    <property type="entry name" value="GDHRDH"/>
</dbReference>
<proteinExistence type="inferred from homology"/>
<organism evidence="2">
    <name type="scientific">marine metagenome</name>
    <dbReference type="NCBI Taxonomy" id="408172"/>
    <lineage>
        <taxon>unclassified sequences</taxon>
        <taxon>metagenomes</taxon>
        <taxon>ecological metagenomes</taxon>
    </lineage>
</organism>
<evidence type="ECO:0008006" key="3">
    <source>
        <dbReference type="Google" id="ProtNLM"/>
    </source>
</evidence>
<dbReference type="SUPFAM" id="SSF51735">
    <property type="entry name" value="NAD(P)-binding Rossmann-fold domains"/>
    <property type="match status" value="1"/>
</dbReference>
<protein>
    <recommendedName>
        <fullName evidence="3">3-oxoacyl-ACP reductase</fullName>
    </recommendedName>
</protein>
<dbReference type="PANTHER" id="PTHR42879">
    <property type="entry name" value="3-OXOACYL-(ACYL-CARRIER-PROTEIN) REDUCTASE"/>
    <property type="match status" value="1"/>
</dbReference>
<name>A0A383EZ29_9ZZZZ</name>
<accession>A0A383EZ29</accession>
<dbReference type="Gene3D" id="3.40.50.720">
    <property type="entry name" value="NAD(P)-binding Rossmann-like Domain"/>
    <property type="match status" value="1"/>
</dbReference>
<evidence type="ECO:0000256" key="1">
    <source>
        <dbReference type="ARBA" id="ARBA00006484"/>
    </source>
</evidence>
<dbReference type="AlphaFoldDB" id="A0A383EZ29"/>